<dbReference type="InterPro" id="IPR010920">
    <property type="entry name" value="LSM_dom_sf"/>
</dbReference>
<keyword evidence="3 6" id="KW-0812">Transmembrane</keyword>
<feature type="transmembrane region" description="Helical" evidence="6">
    <location>
        <begin position="301"/>
        <end position="319"/>
    </location>
</feature>
<feature type="transmembrane region" description="Helical" evidence="6">
    <location>
        <begin position="243"/>
        <end position="265"/>
    </location>
</feature>
<dbReference type="InterPro" id="IPR023408">
    <property type="entry name" value="MscS_beta-dom_sf"/>
</dbReference>
<dbReference type="SUPFAM" id="SSF82861">
    <property type="entry name" value="Mechanosensitive channel protein MscS (YggB), transmembrane region"/>
    <property type="match status" value="1"/>
</dbReference>
<organism evidence="8 9">
    <name type="scientific">Porphyridium purpureum</name>
    <name type="common">Red alga</name>
    <name type="synonym">Porphyridium cruentum</name>
    <dbReference type="NCBI Taxonomy" id="35688"/>
    <lineage>
        <taxon>Eukaryota</taxon>
        <taxon>Rhodophyta</taxon>
        <taxon>Bangiophyceae</taxon>
        <taxon>Porphyridiales</taxon>
        <taxon>Porphyridiaceae</taxon>
        <taxon>Porphyridium</taxon>
    </lineage>
</organism>
<comment type="subcellular location">
    <subcellularLocation>
        <location evidence="1">Membrane</location>
        <topology evidence="1">Multi-pass membrane protein</topology>
    </subcellularLocation>
</comment>
<dbReference type="PANTHER" id="PTHR30566:SF5">
    <property type="entry name" value="MECHANOSENSITIVE ION CHANNEL PROTEIN 1, MITOCHONDRIAL-RELATED"/>
    <property type="match status" value="1"/>
</dbReference>
<comment type="similarity">
    <text evidence="2">Belongs to the MscS (TC 1.A.23) family.</text>
</comment>
<evidence type="ECO:0000313" key="9">
    <source>
        <dbReference type="Proteomes" id="UP000324585"/>
    </source>
</evidence>
<gene>
    <name evidence="8" type="ORF">FVE85_7274</name>
</gene>
<accession>A0A5J4Z6L1</accession>
<proteinExistence type="inferred from homology"/>
<feature type="transmembrane region" description="Helical" evidence="6">
    <location>
        <begin position="149"/>
        <end position="174"/>
    </location>
</feature>
<evidence type="ECO:0000313" key="8">
    <source>
        <dbReference type="EMBL" id="KAA8499689.1"/>
    </source>
</evidence>
<keyword evidence="5 6" id="KW-0472">Membrane</keyword>
<dbReference type="PANTHER" id="PTHR30566">
    <property type="entry name" value="YNAI-RELATED MECHANOSENSITIVE ION CHANNEL"/>
    <property type="match status" value="1"/>
</dbReference>
<dbReference type="InterPro" id="IPR006685">
    <property type="entry name" value="MscS_channel_2nd"/>
</dbReference>
<evidence type="ECO:0000256" key="1">
    <source>
        <dbReference type="ARBA" id="ARBA00004141"/>
    </source>
</evidence>
<feature type="transmembrane region" description="Helical" evidence="6">
    <location>
        <begin position="325"/>
        <end position="345"/>
    </location>
</feature>
<dbReference type="Gene3D" id="1.10.287.1260">
    <property type="match status" value="1"/>
</dbReference>
<dbReference type="Proteomes" id="UP000324585">
    <property type="component" value="Unassembled WGS sequence"/>
</dbReference>
<protein>
    <submittedName>
        <fullName evidence="8">Mechanosensitive ion channel protein 1, mitochondrial</fullName>
    </submittedName>
</protein>
<dbReference type="Gene3D" id="2.30.30.60">
    <property type="match status" value="1"/>
</dbReference>
<feature type="domain" description="Mechanosensitive ion channel MscS" evidence="7">
    <location>
        <begin position="344"/>
        <end position="412"/>
    </location>
</feature>
<keyword evidence="9" id="KW-1185">Reference proteome</keyword>
<evidence type="ECO:0000256" key="6">
    <source>
        <dbReference type="SAM" id="Phobius"/>
    </source>
</evidence>
<dbReference type="Pfam" id="PF00924">
    <property type="entry name" value="MS_channel_2nd"/>
    <property type="match status" value="1"/>
</dbReference>
<dbReference type="AlphaFoldDB" id="A0A5J4Z6L1"/>
<sequence>MTAVDAHAESARSLSRCVGASDVDHVCRAEARKGVVIMVFAFGLSVVRAAHGAARQRLHSGGGVKGLCIRRSNCTVRKRSVNASPLVCMGDAAARGSAENVVKSMVDTLDMADAPENFLLRGTAPLENFVREKLKYHRGELRFRILEELVIFLLALAFSTVLPYVIKVIARVAAKVRFMAIKWMKRDKSASEGTPVNVALASEYSSLMVRSFFQSSRQELRPLVFFLIGTRWLLLLAQKRGFAVYLIKPLRVIVSILTASFVFHWNKEAAYEVSQMHRDQSVMLDPETEQRRRELILTVKGVGYVFTAVLFVSMLRFYAGLDLGALVAFGGASGIAIGFASQNFIENGFGGLIMYIQRPFNENDLISTPDLLGFRGRVESIGVSRTTLRTENMRQIIVPNSKFIDSVLYNESRQLYSHFEHKVPIKPELTFFGESIAFDIRNSLHDNPVVEETEYSRAYICDLTADGGCTLYVSAMLTLSLSTQELDDAKQKILLGIARIIHSYEVRLQSSIVNSSASE</sequence>
<dbReference type="SUPFAM" id="SSF50182">
    <property type="entry name" value="Sm-like ribonucleoproteins"/>
    <property type="match status" value="1"/>
</dbReference>
<dbReference type="GO" id="GO:0016020">
    <property type="term" value="C:membrane"/>
    <property type="evidence" value="ECO:0007669"/>
    <property type="project" value="UniProtKB-SubCell"/>
</dbReference>
<dbReference type="OrthoDB" id="567160at2759"/>
<evidence type="ECO:0000256" key="2">
    <source>
        <dbReference type="ARBA" id="ARBA00008017"/>
    </source>
</evidence>
<evidence type="ECO:0000256" key="3">
    <source>
        <dbReference type="ARBA" id="ARBA00022692"/>
    </source>
</evidence>
<dbReference type="InterPro" id="IPR011014">
    <property type="entry name" value="MscS_channel_TM-2"/>
</dbReference>
<dbReference type="EMBL" id="VRMN01000001">
    <property type="protein sequence ID" value="KAA8499689.1"/>
    <property type="molecule type" value="Genomic_DNA"/>
</dbReference>
<reference evidence="9" key="1">
    <citation type="journal article" date="2019" name="Nat. Commun.">
        <title>Expansion of phycobilisome linker gene families in mesophilic red algae.</title>
        <authorList>
            <person name="Lee J."/>
            <person name="Kim D."/>
            <person name="Bhattacharya D."/>
            <person name="Yoon H.S."/>
        </authorList>
    </citation>
    <scope>NUCLEOTIDE SEQUENCE [LARGE SCALE GENOMIC DNA]</scope>
    <source>
        <strain evidence="9">CCMP 1328</strain>
    </source>
</reference>
<dbReference type="GO" id="GO:0055085">
    <property type="term" value="P:transmembrane transport"/>
    <property type="evidence" value="ECO:0007669"/>
    <property type="project" value="InterPro"/>
</dbReference>
<comment type="caution">
    <text evidence="8">The sequence shown here is derived from an EMBL/GenBank/DDBJ whole genome shotgun (WGS) entry which is preliminary data.</text>
</comment>
<name>A0A5J4Z6L1_PORPP</name>
<evidence type="ECO:0000256" key="4">
    <source>
        <dbReference type="ARBA" id="ARBA00022989"/>
    </source>
</evidence>
<evidence type="ECO:0000259" key="7">
    <source>
        <dbReference type="Pfam" id="PF00924"/>
    </source>
</evidence>
<keyword evidence="4 6" id="KW-1133">Transmembrane helix</keyword>
<evidence type="ECO:0000256" key="5">
    <source>
        <dbReference type="ARBA" id="ARBA00023136"/>
    </source>
</evidence>